<reference evidence="16 17" key="1">
    <citation type="journal article" date="2023" name="Genome Announc.">
        <title>Pan-Genome Analyses of the Genus Cohnella and Proposal of the Novel Species Cohnella silvisoli sp. nov., Isolated from Forest Soil.</title>
        <authorList>
            <person name="Wang C."/>
            <person name="Mao L."/>
            <person name="Bao G."/>
            <person name="Zhu H."/>
        </authorList>
    </citation>
    <scope>NUCLEOTIDE SEQUENCE [LARGE SCALE GENOMIC DNA]</scope>
    <source>
        <strain evidence="16 17">NL03-T5-1</strain>
    </source>
</reference>
<evidence type="ECO:0000256" key="14">
    <source>
        <dbReference type="SAM" id="Phobius"/>
    </source>
</evidence>
<evidence type="ECO:0000256" key="5">
    <source>
        <dbReference type="ARBA" id="ARBA00022723"/>
    </source>
</evidence>
<evidence type="ECO:0000256" key="12">
    <source>
        <dbReference type="ARBA" id="ARBA00023136"/>
    </source>
</evidence>
<proteinExistence type="predicted"/>
<comment type="cofactor">
    <cofactor evidence="1">
        <name>Zn(2+)</name>
        <dbReference type="ChEBI" id="CHEBI:29105"/>
    </cofactor>
</comment>
<evidence type="ECO:0000256" key="11">
    <source>
        <dbReference type="ARBA" id="ARBA00023098"/>
    </source>
</evidence>
<keyword evidence="3" id="KW-0444">Lipid biosynthesis</keyword>
<keyword evidence="6" id="KW-0256">Endoplasmic reticulum</keyword>
<feature type="domain" description="Fatty acid hydroxylase" evidence="15">
    <location>
        <begin position="43"/>
        <end position="180"/>
    </location>
</feature>
<evidence type="ECO:0000256" key="2">
    <source>
        <dbReference type="ARBA" id="ARBA00004477"/>
    </source>
</evidence>
<evidence type="ECO:0000256" key="1">
    <source>
        <dbReference type="ARBA" id="ARBA00001947"/>
    </source>
</evidence>
<keyword evidence="8" id="KW-0862">Zinc</keyword>
<evidence type="ECO:0000256" key="13">
    <source>
        <dbReference type="ARBA" id="ARBA00023160"/>
    </source>
</evidence>
<keyword evidence="5" id="KW-0479">Metal-binding</keyword>
<feature type="transmembrane region" description="Helical" evidence="14">
    <location>
        <begin position="36"/>
        <end position="55"/>
    </location>
</feature>
<evidence type="ECO:0000256" key="6">
    <source>
        <dbReference type="ARBA" id="ARBA00022824"/>
    </source>
</evidence>
<gene>
    <name evidence="16" type="ORF">QJS35_03360</name>
</gene>
<dbReference type="EMBL" id="JASKHM010000001">
    <property type="protein sequence ID" value="MEQ4481431.1"/>
    <property type="molecule type" value="Genomic_DNA"/>
</dbReference>
<keyword evidence="17" id="KW-1185">Reference proteome</keyword>
<keyword evidence="9 14" id="KW-1133">Transmembrane helix</keyword>
<keyword evidence="7" id="KW-0276">Fatty acid metabolism</keyword>
<evidence type="ECO:0000256" key="10">
    <source>
        <dbReference type="ARBA" id="ARBA00023002"/>
    </source>
</evidence>
<keyword evidence="12 14" id="KW-0472">Membrane</keyword>
<accession>A0ABV1KMX3</accession>
<keyword evidence="13" id="KW-0275">Fatty acid biosynthesis</keyword>
<feature type="transmembrane region" description="Helical" evidence="14">
    <location>
        <begin position="12"/>
        <end position="30"/>
    </location>
</feature>
<protein>
    <submittedName>
        <fullName evidence="16">Sterol desaturase family protein</fullName>
    </submittedName>
</protein>
<dbReference type="PANTHER" id="PTHR12863:SF1">
    <property type="entry name" value="FATTY ACID 2-HYDROXYLASE"/>
    <property type="match status" value="1"/>
</dbReference>
<evidence type="ECO:0000256" key="9">
    <source>
        <dbReference type="ARBA" id="ARBA00022989"/>
    </source>
</evidence>
<evidence type="ECO:0000256" key="7">
    <source>
        <dbReference type="ARBA" id="ARBA00022832"/>
    </source>
</evidence>
<dbReference type="InterPro" id="IPR014430">
    <property type="entry name" value="Scs7"/>
</dbReference>
<comment type="caution">
    <text evidence="16">The sequence shown here is derived from an EMBL/GenBank/DDBJ whole genome shotgun (WGS) entry which is preliminary data.</text>
</comment>
<organism evidence="16 17">
    <name type="scientific">Cohnella silvisoli</name>
    <dbReference type="NCBI Taxonomy" id="2873699"/>
    <lineage>
        <taxon>Bacteria</taxon>
        <taxon>Bacillati</taxon>
        <taxon>Bacillota</taxon>
        <taxon>Bacilli</taxon>
        <taxon>Bacillales</taxon>
        <taxon>Paenibacillaceae</taxon>
        <taxon>Cohnella</taxon>
    </lineage>
</organism>
<evidence type="ECO:0000256" key="3">
    <source>
        <dbReference type="ARBA" id="ARBA00022516"/>
    </source>
</evidence>
<feature type="transmembrane region" description="Helical" evidence="14">
    <location>
        <begin position="100"/>
        <end position="126"/>
    </location>
</feature>
<sequence length="195" mass="22777">MSKYLKEFWFDKRILFLACASIFYAAIVIGTPYSKWMWTALVGGIALFFVAEYFIHRFALHGFISSVMPNAHKGHEEHHNHPNNNEFLLTPNAYNVPVHFALSVLFIILFQSYHLGFAVMLGFGAYQLFYEWTHFVSHRPIIPWTPWGKWMKKHHLLHHYKDEAHYFGVTHPAFDMLLGTDHSLVNVDGKKKAEL</sequence>
<dbReference type="Proteomes" id="UP001493487">
    <property type="component" value="Unassembled WGS sequence"/>
</dbReference>
<keyword evidence="10" id="KW-0560">Oxidoreductase</keyword>
<evidence type="ECO:0000256" key="8">
    <source>
        <dbReference type="ARBA" id="ARBA00022833"/>
    </source>
</evidence>
<evidence type="ECO:0000259" key="15">
    <source>
        <dbReference type="Pfam" id="PF04116"/>
    </source>
</evidence>
<evidence type="ECO:0000313" key="16">
    <source>
        <dbReference type="EMBL" id="MEQ4481431.1"/>
    </source>
</evidence>
<keyword evidence="4 14" id="KW-0812">Transmembrane</keyword>
<dbReference type="PANTHER" id="PTHR12863">
    <property type="entry name" value="FATTY ACID HYDROXYLASE"/>
    <property type="match status" value="1"/>
</dbReference>
<name>A0ABV1KMX3_9BACL</name>
<evidence type="ECO:0000256" key="4">
    <source>
        <dbReference type="ARBA" id="ARBA00022692"/>
    </source>
</evidence>
<evidence type="ECO:0000313" key="17">
    <source>
        <dbReference type="Proteomes" id="UP001493487"/>
    </source>
</evidence>
<comment type="subcellular location">
    <subcellularLocation>
        <location evidence="2">Endoplasmic reticulum membrane</location>
        <topology evidence="2">Multi-pass membrane protein</topology>
    </subcellularLocation>
</comment>
<dbReference type="RefSeq" id="WP_232182064.1">
    <property type="nucleotide sequence ID" value="NZ_JAIOAP010000001.1"/>
</dbReference>
<dbReference type="InterPro" id="IPR006694">
    <property type="entry name" value="Fatty_acid_hydroxylase"/>
</dbReference>
<keyword evidence="11" id="KW-0443">Lipid metabolism</keyword>
<dbReference type="Pfam" id="PF04116">
    <property type="entry name" value="FA_hydroxylase"/>
    <property type="match status" value="1"/>
</dbReference>